<reference evidence="2" key="1">
    <citation type="submission" date="2024-04" db="EMBL/GenBank/DDBJ databases">
        <authorList>
            <person name="Kim D."/>
            <person name="Lindsay E."/>
            <person name="Wheeler J."/>
            <person name="Hutchison K.W."/>
            <person name="Molloy S.D."/>
            <person name="Viland M.D."/>
            <person name="Lewis C.M."/>
            <person name="Garlena R.A."/>
            <person name="Russell D.A."/>
            <person name="Jacobs-Sera D."/>
            <person name="Hatfull G.F."/>
        </authorList>
    </citation>
    <scope>NUCLEOTIDE SEQUENCE</scope>
</reference>
<dbReference type="EMBL" id="PP750963">
    <property type="protein sequence ID" value="XCH43314.1"/>
    <property type="molecule type" value="Genomic_DNA"/>
</dbReference>
<evidence type="ECO:0000256" key="1">
    <source>
        <dbReference type="SAM" id="Phobius"/>
    </source>
</evidence>
<sequence>MAHGKHSWFHDWEWDGYRLRRCTRCNLCQEQVEFGLLHNPPREWRETVKANNHFAAVDRARASNVILTTAITIKALAGITGWGLLFAIGIYWGMRQ</sequence>
<protein>
    <submittedName>
        <fullName evidence="2">Uncharacterized protein</fullName>
    </submittedName>
</protein>
<keyword evidence="1" id="KW-0812">Transmembrane</keyword>
<accession>A0AAU8GMU8</accession>
<gene>
    <name evidence="2" type="primary">92</name>
    <name evidence="2" type="ORF">SEA_STANK_92</name>
</gene>
<name>A0AAU8GMU8_9VIRU</name>
<proteinExistence type="predicted"/>
<keyword evidence="1" id="KW-0472">Membrane</keyword>
<organism evidence="2">
    <name type="scientific">Mycobacterium phage Stank</name>
    <dbReference type="NCBI Taxonomy" id="3136629"/>
    <lineage>
        <taxon>Viruses</taxon>
    </lineage>
</organism>
<evidence type="ECO:0000313" key="2">
    <source>
        <dbReference type="EMBL" id="XCH43314.1"/>
    </source>
</evidence>
<keyword evidence="1" id="KW-1133">Transmembrane helix</keyword>
<feature type="transmembrane region" description="Helical" evidence="1">
    <location>
        <begin position="71"/>
        <end position="94"/>
    </location>
</feature>